<gene>
    <name evidence="2" type="ORF">THAOC_18280</name>
</gene>
<dbReference type="InterPro" id="IPR036514">
    <property type="entry name" value="SGNH_hydro_sf"/>
</dbReference>
<dbReference type="SUPFAM" id="SSF52266">
    <property type="entry name" value="SGNH hydrolase"/>
    <property type="match status" value="1"/>
</dbReference>
<feature type="region of interest" description="Disordered" evidence="1">
    <location>
        <begin position="16"/>
        <end position="61"/>
    </location>
</feature>
<feature type="non-terminal residue" evidence="2">
    <location>
        <position position="1"/>
    </location>
</feature>
<sequence>GSRTYDFIWRIENGEFPTSQLLSDDDGGTAGGPGAGEEHAEEDTDQDDAGGDVKDSDPRPEKLERVYIVLMGTNNLGGGQLPGETIKGMDAAARSILGLHNEHRPGTPSALVFSSLLPRRDDFRARKMCPPRCKDPEGEVPYESFGPAIEKVNRALPGLLEKMREDFPGSRIVLLTGEEEGDGPEEGGHGGDTVRCGREMFAIESSDEFDAVMPDRLHPNSKGYDLWAGCIRRGIDRVMRR</sequence>
<comment type="caution">
    <text evidence="2">The sequence shown here is derived from an EMBL/GenBank/DDBJ whole genome shotgun (WGS) entry which is preliminary data.</text>
</comment>
<dbReference type="Gene3D" id="3.40.50.1110">
    <property type="entry name" value="SGNH hydrolase"/>
    <property type="match status" value="1"/>
</dbReference>
<evidence type="ECO:0008006" key="4">
    <source>
        <dbReference type="Google" id="ProtNLM"/>
    </source>
</evidence>
<keyword evidence="3" id="KW-1185">Reference proteome</keyword>
<evidence type="ECO:0000256" key="1">
    <source>
        <dbReference type="SAM" id="MobiDB-lite"/>
    </source>
</evidence>
<dbReference type="Proteomes" id="UP000266841">
    <property type="component" value="Unassembled WGS sequence"/>
</dbReference>
<feature type="compositionally biased region" description="Basic and acidic residues" evidence="1">
    <location>
        <begin position="51"/>
        <end position="61"/>
    </location>
</feature>
<feature type="compositionally biased region" description="Acidic residues" evidence="1">
    <location>
        <begin position="39"/>
        <end position="50"/>
    </location>
</feature>
<dbReference type="AlphaFoldDB" id="K0S5D1"/>
<dbReference type="EMBL" id="AGNL01020233">
    <property type="protein sequence ID" value="EJK61268.1"/>
    <property type="molecule type" value="Genomic_DNA"/>
</dbReference>
<organism evidence="2 3">
    <name type="scientific">Thalassiosira oceanica</name>
    <name type="common">Marine diatom</name>
    <dbReference type="NCBI Taxonomy" id="159749"/>
    <lineage>
        <taxon>Eukaryota</taxon>
        <taxon>Sar</taxon>
        <taxon>Stramenopiles</taxon>
        <taxon>Ochrophyta</taxon>
        <taxon>Bacillariophyta</taxon>
        <taxon>Coscinodiscophyceae</taxon>
        <taxon>Thalassiosirophycidae</taxon>
        <taxon>Thalassiosirales</taxon>
        <taxon>Thalassiosiraceae</taxon>
        <taxon>Thalassiosira</taxon>
    </lineage>
</organism>
<evidence type="ECO:0000313" key="2">
    <source>
        <dbReference type="EMBL" id="EJK61268.1"/>
    </source>
</evidence>
<reference evidence="2 3" key="1">
    <citation type="journal article" date="2012" name="Genome Biol.">
        <title>Genome and low-iron response of an oceanic diatom adapted to chronic iron limitation.</title>
        <authorList>
            <person name="Lommer M."/>
            <person name="Specht M."/>
            <person name="Roy A.S."/>
            <person name="Kraemer L."/>
            <person name="Andreson R."/>
            <person name="Gutowska M.A."/>
            <person name="Wolf J."/>
            <person name="Bergner S.V."/>
            <person name="Schilhabel M.B."/>
            <person name="Klostermeier U.C."/>
            <person name="Beiko R.G."/>
            <person name="Rosenstiel P."/>
            <person name="Hippler M."/>
            <person name="Laroche J."/>
        </authorList>
    </citation>
    <scope>NUCLEOTIDE SEQUENCE [LARGE SCALE GENOMIC DNA]</scope>
    <source>
        <strain evidence="2 3">CCMP1005</strain>
    </source>
</reference>
<protein>
    <recommendedName>
        <fullName evidence="4">SGNH hydrolase-type esterase domain-containing protein</fullName>
    </recommendedName>
</protein>
<evidence type="ECO:0000313" key="3">
    <source>
        <dbReference type="Proteomes" id="UP000266841"/>
    </source>
</evidence>
<proteinExistence type="predicted"/>
<dbReference type="eggNOG" id="ENOG502T3KB">
    <property type="taxonomic scope" value="Eukaryota"/>
</dbReference>
<dbReference type="OrthoDB" id="505607at2759"/>
<name>K0S5D1_THAOC</name>
<accession>K0S5D1</accession>